<name>A0A9X1FVM5_9RHOB</name>
<dbReference type="Proteomes" id="UP001138661">
    <property type="component" value="Unassembled WGS sequence"/>
</dbReference>
<reference evidence="1" key="1">
    <citation type="submission" date="2021-07" db="EMBL/GenBank/DDBJ databases">
        <title>Roseobacter insulae sp. nov., isolated from a tidal flat.</title>
        <authorList>
            <person name="Park S."/>
            <person name="Yoon J.-H."/>
        </authorList>
    </citation>
    <scope>NUCLEOTIDE SEQUENCE</scope>
    <source>
        <strain evidence="1">YSTF-M11</strain>
    </source>
</reference>
<keyword evidence="2" id="KW-1185">Reference proteome</keyword>
<accession>A0A9X1FVM5</accession>
<protein>
    <submittedName>
        <fullName evidence="1">Uncharacterized protein</fullName>
    </submittedName>
</protein>
<dbReference type="RefSeq" id="WP_219503549.1">
    <property type="nucleotide sequence ID" value="NZ_JAHXDN010000003.1"/>
</dbReference>
<organism evidence="1 2">
    <name type="scientific">Roseobacter insulae</name>
    <dbReference type="NCBI Taxonomy" id="2859783"/>
    <lineage>
        <taxon>Bacteria</taxon>
        <taxon>Pseudomonadati</taxon>
        <taxon>Pseudomonadota</taxon>
        <taxon>Alphaproteobacteria</taxon>
        <taxon>Rhodobacterales</taxon>
        <taxon>Roseobacteraceae</taxon>
        <taxon>Roseobacter</taxon>
    </lineage>
</organism>
<sequence>MKEGKSRTWDALVIGPRMGAVYDTLHLADALPLAPSRPYEAQARDLTGSLCR</sequence>
<proteinExistence type="predicted"/>
<dbReference type="AlphaFoldDB" id="A0A9X1FVM5"/>
<gene>
    <name evidence="1" type="ORF">KX928_13805</name>
</gene>
<evidence type="ECO:0000313" key="1">
    <source>
        <dbReference type="EMBL" id="MBW4708860.1"/>
    </source>
</evidence>
<dbReference type="EMBL" id="JAHXDN010000003">
    <property type="protein sequence ID" value="MBW4708860.1"/>
    <property type="molecule type" value="Genomic_DNA"/>
</dbReference>
<evidence type="ECO:0000313" key="2">
    <source>
        <dbReference type="Proteomes" id="UP001138661"/>
    </source>
</evidence>
<comment type="caution">
    <text evidence="1">The sequence shown here is derived from an EMBL/GenBank/DDBJ whole genome shotgun (WGS) entry which is preliminary data.</text>
</comment>